<dbReference type="Proteomes" id="UP000721236">
    <property type="component" value="Unassembled WGS sequence"/>
</dbReference>
<protein>
    <recommendedName>
        <fullName evidence="5">WYL domain-containing protein</fullName>
    </recommendedName>
</protein>
<sequence>MASDLDTSILSVLPNDTAERDWLTTAEVVDALEHKGISAPLTDAVQHRLTLLMAQGAVRCRDAATAPGAASHGGLAWRRAQASARLWTEGSLWMSEDEALALQALRRFCGRQITALLTTSLQEVFEAADMRLRQGPGNESQVAWHRKIVLVDAAFPLLPLRPREAVFHAVSDAVFAERQLDIVYRPRNAPERRLTVKPLGLVEKASQVYLVAIEGGTPDIASIRLDRIASATIRPERFDYPPDFCLADHVAQCCEFDLLSEGDIKLAVRFHREYGVQVRECALSADQTEEIRPDGSVTVHCTVELNERLRQWLRSFGAGVEVLEPIGLRREMAADARMAAKQYCRR</sequence>
<dbReference type="EMBL" id="CAJZAH010000002">
    <property type="protein sequence ID" value="CAG9174588.1"/>
    <property type="molecule type" value="Genomic_DNA"/>
</dbReference>
<feature type="domain" description="WCX" evidence="2">
    <location>
        <begin position="264"/>
        <end position="339"/>
    </location>
</feature>
<evidence type="ECO:0000313" key="3">
    <source>
        <dbReference type="EMBL" id="CAG9174588.1"/>
    </source>
</evidence>
<keyword evidence="4" id="KW-1185">Reference proteome</keyword>
<organism evidence="3 4">
    <name type="scientific">Cupriavidus respiraculi</name>
    <dbReference type="NCBI Taxonomy" id="195930"/>
    <lineage>
        <taxon>Bacteria</taxon>
        <taxon>Pseudomonadati</taxon>
        <taxon>Pseudomonadota</taxon>
        <taxon>Betaproteobacteria</taxon>
        <taxon>Burkholderiales</taxon>
        <taxon>Burkholderiaceae</taxon>
        <taxon>Cupriavidus</taxon>
    </lineage>
</organism>
<feature type="domain" description="WYL" evidence="1">
    <location>
        <begin position="166"/>
        <end position="232"/>
    </location>
</feature>
<proteinExistence type="predicted"/>
<evidence type="ECO:0000313" key="4">
    <source>
        <dbReference type="Proteomes" id="UP000721236"/>
    </source>
</evidence>
<dbReference type="InterPro" id="IPR057727">
    <property type="entry name" value="WCX_dom"/>
</dbReference>
<evidence type="ECO:0000259" key="1">
    <source>
        <dbReference type="Pfam" id="PF13280"/>
    </source>
</evidence>
<dbReference type="Pfam" id="PF13280">
    <property type="entry name" value="WYL"/>
    <property type="match status" value="1"/>
</dbReference>
<evidence type="ECO:0008006" key="5">
    <source>
        <dbReference type="Google" id="ProtNLM"/>
    </source>
</evidence>
<name>A0ABM8X3W5_9BURK</name>
<dbReference type="RefSeq" id="WP_224042155.1">
    <property type="nucleotide sequence ID" value="NZ_CAJZAH010000002.1"/>
</dbReference>
<reference evidence="3 4" key="1">
    <citation type="submission" date="2021-08" db="EMBL/GenBank/DDBJ databases">
        <authorList>
            <person name="Peeters C."/>
        </authorList>
    </citation>
    <scope>NUCLEOTIDE SEQUENCE [LARGE SCALE GENOMIC DNA]</scope>
    <source>
        <strain evidence="3 4">LMG 21510</strain>
    </source>
</reference>
<dbReference type="PANTHER" id="PTHR34580">
    <property type="match status" value="1"/>
</dbReference>
<dbReference type="PANTHER" id="PTHR34580:SF1">
    <property type="entry name" value="PROTEIN PAFC"/>
    <property type="match status" value="1"/>
</dbReference>
<dbReference type="PROSITE" id="PS52050">
    <property type="entry name" value="WYL"/>
    <property type="match status" value="1"/>
</dbReference>
<dbReference type="Pfam" id="PF25583">
    <property type="entry name" value="WCX"/>
    <property type="match status" value="1"/>
</dbReference>
<comment type="caution">
    <text evidence="3">The sequence shown here is derived from an EMBL/GenBank/DDBJ whole genome shotgun (WGS) entry which is preliminary data.</text>
</comment>
<dbReference type="InterPro" id="IPR051534">
    <property type="entry name" value="CBASS_pafABC_assoc_protein"/>
</dbReference>
<gene>
    <name evidence="3" type="ORF">LMG21510_02639</name>
</gene>
<evidence type="ECO:0000259" key="2">
    <source>
        <dbReference type="Pfam" id="PF25583"/>
    </source>
</evidence>
<accession>A0ABM8X3W5</accession>
<dbReference type="InterPro" id="IPR026881">
    <property type="entry name" value="WYL_dom"/>
</dbReference>